<dbReference type="Proteomes" id="UP001218579">
    <property type="component" value="Unassembled WGS sequence"/>
</dbReference>
<dbReference type="Gene3D" id="3.30.70.1430">
    <property type="entry name" value="Multidrug efflux transporter AcrB pore domain"/>
    <property type="match status" value="2"/>
</dbReference>
<keyword evidence="1" id="KW-1133">Transmembrane helix</keyword>
<reference evidence="2 3" key="1">
    <citation type="submission" date="2023-01" db="EMBL/GenBank/DDBJ databases">
        <title>Novel species of the genus Asticcacaulis isolated from rivers.</title>
        <authorList>
            <person name="Lu H."/>
        </authorList>
    </citation>
    <scope>NUCLEOTIDE SEQUENCE [LARGE SCALE GENOMIC DNA]</scope>
    <source>
        <strain evidence="2 3">LKC15W</strain>
    </source>
</reference>
<dbReference type="SUPFAM" id="SSF82866">
    <property type="entry name" value="Multidrug efflux transporter AcrB transmembrane domain"/>
    <property type="match status" value="2"/>
</dbReference>
<dbReference type="RefSeq" id="WP_272744672.1">
    <property type="nucleotide sequence ID" value="NZ_JAQQKV010000002.1"/>
</dbReference>
<dbReference type="PRINTS" id="PR00702">
    <property type="entry name" value="ACRIFLAVINRP"/>
</dbReference>
<feature type="transmembrane region" description="Helical" evidence="1">
    <location>
        <begin position="998"/>
        <end position="1024"/>
    </location>
</feature>
<feature type="transmembrane region" description="Helical" evidence="1">
    <location>
        <begin position="447"/>
        <end position="467"/>
    </location>
</feature>
<dbReference type="Gene3D" id="3.30.2090.10">
    <property type="entry name" value="Multidrug efflux transporter AcrB TolC docking domain, DN and DC subdomains"/>
    <property type="match status" value="2"/>
</dbReference>
<dbReference type="PANTHER" id="PTHR32063">
    <property type="match status" value="1"/>
</dbReference>
<feature type="transmembrane region" description="Helical" evidence="1">
    <location>
        <begin position="28"/>
        <end position="45"/>
    </location>
</feature>
<organism evidence="2 3">
    <name type="scientific">Asticcacaulis machinosus</name>
    <dbReference type="NCBI Taxonomy" id="2984211"/>
    <lineage>
        <taxon>Bacteria</taxon>
        <taxon>Pseudomonadati</taxon>
        <taxon>Pseudomonadota</taxon>
        <taxon>Alphaproteobacteria</taxon>
        <taxon>Caulobacterales</taxon>
        <taxon>Caulobacteraceae</taxon>
        <taxon>Asticcacaulis</taxon>
    </lineage>
</organism>
<feature type="transmembrane region" description="Helical" evidence="1">
    <location>
        <begin position="479"/>
        <end position="502"/>
    </location>
</feature>
<gene>
    <name evidence="2" type="ORF">PQU98_09335</name>
</gene>
<feature type="transmembrane region" description="Helical" evidence="1">
    <location>
        <begin position="920"/>
        <end position="945"/>
    </location>
</feature>
<dbReference type="InterPro" id="IPR001036">
    <property type="entry name" value="Acrflvin-R"/>
</dbReference>
<feature type="transmembrane region" description="Helical" evidence="1">
    <location>
        <begin position="403"/>
        <end position="426"/>
    </location>
</feature>
<feature type="transmembrane region" description="Helical" evidence="1">
    <location>
        <begin position="376"/>
        <end position="397"/>
    </location>
</feature>
<name>A0ABT5HJL1_9CAUL</name>
<accession>A0ABT5HJL1</accession>
<sequence length="1042" mass="112608">MDHPQPKEKTSGQSGYSSFSSWFINRPVATALLTLAIVLLGVFAFPRLPVAPLPQADFPTISISAGLPGASPDTMASAIATPLETAFTAIPGITEMTSSNSIGSTNITLQFELNKDIDSAAQEVQAAINSVSGRLPDDMPNLPTWRKLNPADSPVLILTINDPYMDLTQLSDMADVNLARQINQLPGVGEVRIFGAQKPAIRIGAQPDRLASYGLTMQDLRTALQEASVNRAKGTVPGRNTLSTFATNDQIFSAEDYQNVIIAYRDQTPVYMRDVATVTLGPENLYSAAFPNGQRGLGIAITRQPGENVVKIADTVRAALPTLTQALPATTKVEVLNDRTRTIRASLHEVELTLVITLILVVLVMGLFLRQVSATLIVAAVLGSSLVATFAAMYVLGFSLNNLTLVSLVIAVGFVVDDAIVVVENIHRHMELGEDSKTAALKGAGEIGFTVLSITFSLIAAFIPLLFMDGIVGRLFFEFAVTITVSLLISVVMSLTLAPMLAARFMKTPKHHDSSKDFSTRLQNLYDGALKVVLRHQGLTLITFFITVAIAVAGYMWIPKGFFPLQDTAFVQGSTQAADDISYEDMMAKQKLIQDIIAKDPAVSGFNNIIGGGGGGGWSNGRFFIVLKDRDDRDVSSEEFIDRIRPQAAKIPGINLSLRSAQDINLSAGGGSAQYVYVLKGQDYNELAQWSERMTQAMSDSPGFRDVRHNLQLGARMQNLTIDRVAAARYGFNVDDIDQALYDAYAQRQVNEFQTQVNQYKIILGIDDELAKRVDSMDYFYLRSPLTQEMVPLSAVTTREAPTSGPVSINRYGQFPAVTISFNLPKGVALGDAIADIERLRGEINMPDTITGEPQGAALIFQDSLKSQPLLILAAVLAVYIILGVLYESFSTPLTILSTLPSAGIGAVLFLWLFQLDFSIMALIGVILLIGIVKKNGILMVDFALDAQRNGGMTADQAIYKAAITRFRPIIMTTIAAMLAAIPLMIGHGTGAELRQPLGVAVVGGLLVSQVLTLFSTPVIYLALDRLFHGRKKTVTAPQPAE</sequence>
<keyword evidence="3" id="KW-1185">Reference proteome</keyword>
<feature type="transmembrane region" description="Helical" evidence="1">
    <location>
        <begin position="352"/>
        <end position="369"/>
    </location>
</feature>
<feature type="transmembrane region" description="Helical" evidence="1">
    <location>
        <begin position="894"/>
        <end position="914"/>
    </location>
</feature>
<dbReference type="Gene3D" id="3.30.70.1440">
    <property type="entry name" value="Multidrug efflux transporter AcrB pore domain"/>
    <property type="match status" value="1"/>
</dbReference>
<feature type="transmembrane region" description="Helical" evidence="1">
    <location>
        <begin position="539"/>
        <end position="558"/>
    </location>
</feature>
<dbReference type="SUPFAM" id="SSF82714">
    <property type="entry name" value="Multidrug efflux transporter AcrB TolC docking domain, DN and DC subdomains"/>
    <property type="match status" value="2"/>
</dbReference>
<keyword evidence="1" id="KW-0472">Membrane</keyword>
<dbReference type="PANTHER" id="PTHR32063:SF30">
    <property type="entry name" value="ACRB_ACRD_ACRF FAMILY PROTEIN"/>
    <property type="match status" value="1"/>
</dbReference>
<evidence type="ECO:0000256" key="1">
    <source>
        <dbReference type="SAM" id="Phobius"/>
    </source>
</evidence>
<keyword evidence="1" id="KW-0812">Transmembrane</keyword>
<dbReference type="Gene3D" id="1.20.1640.10">
    <property type="entry name" value="Multidrug efflux transporter AcrB transmembrane domain"/>
    <property type="match status" value="2"/>
</dbReference>
<evidence type="ECO:0000313" key="3">
    <source>
        <dbReference type="Proteomes" id="UP001218579"/>
    </source>
</evidence>
<dbReference type="EMBL" id="JAQQKV010000002">
    <property type="protein sequence ID" value="MDC7676330.1"/>
    <property type="molecule type" value="Genomic_DNA"/>
</dbReference>
<protein>
    <submittedName>
        <fullName evidence="2">Efflux RND transporter permease subunit</fullName>
    </submittedName>
</protein>
<comment type="caution">
    <text evidence="2">The sequence shown here is derived from an EMBL/GenBank/DDBJ whole genome shotgun (WGS) entry which is preliminary data.</text>
</comment>
<dbReference type="Pfam" id="PF00873">
    <property type="entry name" value="ACR_tran"/>
    <property type="match status" value="1"/>
</dbReference>
<dbReference type="SUPFAM" id="SSF82693">
    <property type="entry name" value="Multidrug efflux transporter AcrB pore domain, PN1, PN2, PC1 and PC2 subdomains"/>
    <property type="match status" value="3"/>
</dbReference>
<dbReference type="Gene3D" id="3.30.70.1320">
    <property type="entry name" value="Multidrug efflux transporter AcrB pore domain like"/>
    <property type="match status" value="1"/>
</dbReference>
<proteinExistence type="predicted"/>
<dbReference type="InterPro" id="IPR027463">
    <property type="entry name" value="AcrB_DN_DC_subdom"/>
</dbReference>
<feature type="transmembrane region" description="Helical" evidence="1">
    <location>
        <begin position="966"/>
        <end position="986"/>
    </location>
</feature>
<feature type="transmembrane region" description="Helical" evidence="1">
    <location>
        <begin position="870"/>
        <end position="887"/>
    </location>
</feature>
<evidence type="ECO:0000313" key="2">
    <source>
        <dbReference type="EMBL" id="MDC7676330.1"/>
    </source>
</evidence>